<dbReference type="Gene3D" id="3.40.50.150">
    <property type="entry name" value="Vaccinia Virus protein VP39"/>
    <property type="match status" value="1"/>
</dbReference>
<dbReference type="Proteomes" id="UP001416393">
    <property type="component" value="Unassembled WGS sequence"/>
</dbReference>
<proteinExistence type="predicted"/>
<dbReference type="GO" id="GO:0032259">
    <property type="term" value="P:methylation"/>
    <property type="evidence" value="ECO:0007669"/>
    <property type="project" value="UniProtKB-KW"/>
</dbReference>
<keyword evidence="2" id="KW-0489">Methyltransferase</keyword>
<keyword evidence="2" id="KW-0808">Transferase</keyword>
<evidence type="ECO:0000259" key="1">
    <source>
        <dbReference type="Pfam" id="PF08241"/>
    </source>
</evidence>
<protein>
    <submittedName>
        <fullName evidence="2">Methyltransferase domain-containing protein</fullName>
    </submittedName>
</protein>
<name>A0ABV0AAL9_9FLAO</name>
<feature type="domain" description="Methyltransferase type 11" evidence="1">
    <location>
        <begin position="69"/>
        <end position="115"/>
    </location>
</feature>
<keyword evidence="3" id="KW-1185">Reference proteome</keyword>
<dbReference type="RefSeq" id="WP_346240076.1">
    <property type="nucleotide sequence ID" value="NZ_JAZHYP010000001.1"/>
</dbReference>
<reference evidence="2 3" key="1">
    <citation type="submission" date="2024-01" db="EMBL/GenBank/DDBJ databases">
        <title>Mariniflexile litorale sp. nov., isolated from the shallow sediments of the Sea of Japan.</title>
        <authorList>
            <person name="Romanenko L."/>
            <person name="Bystritskaya E."/>
            <person name="Isaeva M."/>
        </authorList>
    </citation>
    <scope>NUCLEOTIDE SEQUENCE [LARGE SCALE GENOMIC DNA]</scope>
    <source>
        <strain evidence="2 3">KCTC 32427</strain>
    </source>
</reference>
<dbReference type="InterPro" id="IPR029063">
    <property type="entry name" value="SAM-dependent_MTases_sf"/>
</dbReference>
<accession>A0ABV0AAL9</accession>
<comment type="caution">
    <text evidence="2">The sequence shown here is derived from an EMBL/GenBank/DDBJ whole genome shotgun (WGS) entry which is preliminary data.</text>
</comment>
<sequence>MEKRIQLLGVEFQIKIKKYIKKTTSNKVLTVVDNAKLNFGPGPNWKKPNKEWLSVDVEPDLGDIIINFKDFEKLPLKDNSIECVYGSHVFEHMSIFTTPKIFREVYRVLKKDGVFRLILPDAEKSIKEYLDGNKEFLLFKRRKERAMANYSRDYTIFECLKEDFLSASAQTNLLGENSLAHQNAWDFETIKSDLILAGFHDNKVKKMGFKNSQVDYFSFEGAYPSEANEDYRSLYVEAIK</sequence>
<dbReference type="Pfam" id="PF08241">
    <property type="entry name" value="Methyltransf_11"/>
    <property type="match status" value="1"/>
</dbReference>
<evidence type="ECO:0000313" key="2">
    <source>
        <dbReference type="EMBL" id="MEN3322529.1"/>
    </source>
</evidence>
<dbReference type="GO" id="GO:0008168">
    <property type="term" value="F:methyltransferase activity"/>
    <property type="evidence" value="ECO:0007669"/>
    <property type="project" value="UniProtKB-KW"/>
</dbReference>
<dbReference type="SUPFAM" id="SSF53335">
    <property type="entry name" value="S-adenosyl-L-methionine-dependent methyltransferases"/>
    <property type="match status" value="1"/>
</dbReference>
<organism evidence="2 3">
    <name type="scientific">Mariniflexile soesokkakense</name>
    <dbReference type="NCBI Taxonomy" id="1343160"/>
    <lineage>
        <taxon>Bacteria</taxon>
        <taxon>Pseudomonadati</taxon>
        <taxon>Bacteroidota</taxon>
        <taxon>Flavobacteriia</taxon>
        <taxon>Flavobacteriales</taxon>
        <taxon>Flavobacteriaceae</taxon>
        <taxon>Mariniflexile</taxon>
    </lineage>
</organism>
<gene>
    <name evidence="2" type="ORF">VP395_02200</name>
</gene>
<dbReference type="EMBL" id="JAZHYP010000001">
    <property type="protein sequence ID" value="MEN3322529.1"/>
    <property type="molecule type" value="Genomic_DNA"/>
</dbReference>
<evidence type="ECO:0000313" key="3">
    <source>
        <dbReference type="Proteomes" id="UP001416393"/>
    </source>
</evidence>
<dbReference type="InterPro" id="IPR013216">
    <property type="entry name" value="Methyltransf_11"/>
</dbReference>